<dbReference type="Proteomes" id="UP000198894">
    <property type="component" value="Unassembled WGS sequence"/>
</dbReference>
<accession>A0A1G8KZQ8</accession>
<feature type="transmembrane region" description="Helical" evidence="1">
    <location>
        <begin position="286"/>
        <end position="314"/>
    </location>
</feature>
<proteinExistence type="predicted"/>
<feature type="transmembrane region" description="Helical" evidence="1">
    <location>
        <begin position="172"/>
        <end position="189"/>
    </location>
</feature>
<sequence length="354" mass="37921">MKPLTKWPALVRGADAARQCVRLVVLTAAIAMLFSEGASAHEVRPAYLSVQEEAPNEFSVLFKTPMQGDARLALSAAFSGKVENLTPVLSRPTGDAMVQTWQMRAVEPLEGQVVSIDGLQNTMTDALVRVEFASGDVWIERLTPGAPEATIPATPSRWFTAATYFKLGVEHILSGFDHLLFVLALLIITEGSWRLVKTVTAFTVAHSITLALATLGFVHIPSPPVEAVIALSIAFVAVEIVHVRQGRRSLAARAPWLVAFAFGLLHGFGFAGALGEIGLPAGQIPVALLFFNLGVEVGQLLFVGAVLALVALGVRRRSLPAWLDLVPPYAIGTIAMFWVIERVATFEIVGKGGI</sequence>
<protein>
    <submittedName>
        <fullName evidence="2">HupE / UreJ protein</fullName>
    </submittedName>
</protein>
<dbReference type="InterPro" id="IPR032809">
    <property type="entry name" value="Put_HupE_UreJ"/>
</dbReference>
<keyword evidence="3" id="KW-1185">Reference proteome</keyword>
<keyword evidence="1" id="KW-0812">Transmembrane</keyword>
<feature type="transmembrane region" description="Helical" evidence="1">
    <location>
        <begin position="227"/>
        <end position="244"/>
    </location>
</feature>
<dbReference type="Pfam" id="PF13795">
    <property type="entry name" value="HupE_UreJ_2"/>
    <property type="match status" value="1"/>
</dbReference>
<dbReference type="AlphaFoldDB" id="A0A1G8KZQ8"/>
<evidence type="ECO:0000256" key="1">
    <source>
        <dbReference type="SAM" id="Phobius"/>
    </source>
</evidence>
<organism evidence="2 3">
    <name type="scientific">Mesorhizobium muleiense</name>
    <dbReference type="NCBI Taxonomy" id="1004279"/>
    <lineage>
        <taxon>Bacteria</taxon>
        <taxon>Pseudomonadati</taxon>
        <taxon>Pseudomonadota</taxon>
        <taxon>Alphaproteobacteria</taxon>
        <taxon>Hyphomicrobiales</taxon>
        <taxon>Phyllobacteriaceae</taxon>
        <taxon>Mesorhizobium</taxon>
    </lineage>
</organism>
<feature type="transmembrane region" description="Helical" evidence="1">
    <location>
        <begin position="256"/>
        <end position="274"/>
    </location>
</feature>
<reference evidence="3" key="1">
    <citation type="submission" date="2016-10" db="EMBL/GenBank/DDBJ databases">
        <authorList>
            <person name="Varghese N."/>
            <person name="Submissions S."/>
        </authorList>
    </citation>
    <scope>NUCLEOTIDE SEQUENCE [LARGE SCALE GENOMIC DNA]</scope>
    <source>
        <strain evidence="3">CGMCC 1.11022</strain>
    </source>
</reference>
<evidence type="ECO:0000313" key="2">
    <source>
        <dbReference type="EMBL" id="SDI48948.1"/>
    </source>
</evidence>
<feature type="transmembrane region" description="Helical" evidence="1">
    <location>
        <begin position="201"/>
        <end position="221"/>
    </location>
</feature>
<gene>
    <name evidence="2" type="ORF">SAMN05428953_10295</name>
</gene>
<name>A0A1G8KZQ8_9HYPH</name>
<feature type="transmembrane region" description="Helical" evidence="1">
    <location>
        <begin position="321"/>
        <end position="340"/>
    </location>
</feature>
<keyword evidence="1" id="KW-1133">Transmembrane helix</keyword>
<evidence type="ECO:0000313" key="3">
    <source>
        <dbReference type="Proteomes" id="UP000198894"/>
    </source>
</evidence>
<keyword evidence="1" id="KW-0472">Membrane</keyword>
<dbReference type="EMBL" id="FNEE01000002">
    <property type="protein sequence ID" value="SDI48948.1"/>
    <property type="molecule type" value="Genomic_DNA"/>
</dbReference>